<organism evidence="7 8">
    <name type="scientific">Triparma laevis f. longispina</name>
    <dbReference type="NCBI Taxonomy" id="1714387"/>
    <lineage>
        <taxon>Eukaryota</taxon>
        <taxon>Sar</taxon>
        <taxon>Stramenopiles</taxon>
        <taxon>Ochrophyta</taxon>
        <taxon>Bolidophyceae</taxon>
        <taxon>Parmales</taxon>
        <taxon>Triparmaceae</taxon>
        <taxon>Triparma</taxon>
    </lineage>
</organism>
<feature type="compositionally biased region" description="Acidic residues" evidence="4">
    <location>
        <begin position="837"/>
        <end position="851"/>
    </location>
</feature>
<dbReference type="PANTHER" id="PTHR16166">
    <property type="entry name" value="VACUOLAR PROTEIN SORTING-ASSOCIATED PROTEIN VPS13"/>
    <property type="match status" value="1"/>
</dbReference>
<feature type="compositionally biased region" description="Basic and acidic residues" evidence="4">
    <location>
        <begin position="2142"/>
        <end position="2152"/>
    </location>
</feature>
<feature type="region of interest" description="Disordered" evidence="4">
    <location>
        <begin position="2135"/>
        <end position="2188"/>
    </location>
</feature>
<feature type="region of interest" description="Disordered" evidence="4">
    <location>
        <begin position="2047"/>
        <end position="2073"/>
    </location>
</feature>
<dbReference type="EMBL" id="BRXW01000044">
    <property type="protein sequence ID" value="GMI02430.1"/>
    <property type="molecule type" value="Genomic_DNA"/>
</dbReference>
<dbReference type="Proteomes" id="UP001165122">
    <property type="component" value="Unassembled WGS sequence"/>
</dbReference>
<evidence type="ECO:0000256" key="4">
    <source>
        <dbReference type="SAM" id="MobiDB-lite"/>
    </source>
</evidence>
<dbReference type="GO" id="GO:0005509">
    <property type="term" value="F:calcium ion binding"/>
    <property type="evidence" value="ECO:0007669"/>
    <property type="project" value="InterPro"/>
</dbReference>
<feature type="region of interest" description="Disordered" evidence="4">
    <location>
        <begin position="951"/>
        <end position="1005"/>
    </location>
</feature>
<dbReference type="InterPro" id="IPR026847">
    <property type="entry name" value="VPS13"/>
</dbReference>
<dbReference type="GO" id="GO:0045053">
    <property type="term" value="P:protein retention in Golgi apparatus"/>
    <property type="evidence" value="ECO:0007669"/>
    <property type="project" value="TreeGrafter"/>
</dbReference>
<keyword evidence="8" id="KW-1185">Reference proteome</keyword>
<dbReference type="InterPro" id="IPR011992">
    <property type="entry name" value="EF-hand-dom_pair"/>
</dbReference>
<comment type="similarity">
    <text evidence="1">Belongs to the VPS13 family.</text>
</comment>
<feature type="transmembrane region" description="Helical" evidence="5">
    <location>
        <begin position="20"/>
        <end position="39"/>
    </location>
</feature>
<feature type="compositionally biased region" description="Basic and acidic residues" evidence="4">
    <location>
        <begin position="2858"/>
        <end position="2867"/>
    </location>
</feature>
<feature type="domain" description="EF-hand" evidence="6">
    <location>
        <begin position="1286"/>
        <end position="1321"/>
    </location>
</feature>
<feature type="region of interest" description="Disordered" evidence="4">
    <location>
        <begin position="293"/>
        <end position="322"/>
    </location>
</feature>
<keyword evidence="3" id="KW-0175">Coiled coil</keyword>
<feature type="compositionally biased region" description="Basic and acidic residues" evidence="4">
    <location>
        <begin position="1527"/>
        <end position="1539"/>
    </location>
</feature>
<feature type="region of interest" description="Disordered" evidence="4">
    <location>
        <begin position="893"/>
        <end position="938"/>
    </location>
</feature>
<dbReference type="InterPro" id="IPR018247">
    <property type="entry name" value="EF_Hand_1_Ca_BS"/>
</dbReference>
<feature type="compositionally biased region" description="Low complexity" evidence="4">
    <location>
        <begin position="233"/>
        <end position="245"/>
    </location>
</feature>
<feature type="compositionally biased region" description="Low complexity" evidence="4">
    <location>
        <begin position="922"/>
        <end position="931"/>
    </location>
</feature>
<feature type="compositionally biased region" description="Acidic residues" evidence="4">
    <location>
        <begin position="953"/>
        <end position="962"/>
    </location>
</feature>
<feature type="region of interest" description="Disordered" evidence="4">
    <location>
        <begin position="231"/>
        <end position="253"/>
    </location>
</feature>
<feature type="compositionally biased region" description="Basic residues" evidence="4">
    <location>
        <begin position="977"/>
        <end position="986"/>
    </location>
</feature>
<dbReference type="Pfam" id="PF25036">
    <property type="entry name" value="VPS13_VAB"/>
    <property type="match status" value="1"/>
</dbReference>
<evidence type="ECO:0000256" key="1">
    <source>
        <dbReference type="ARBA" id="ARBA00006545"/>
    </source>
</evidence>
<feature type="compositionally biased region" description="Acidic residues" evidence="4">
    <location>
        <begin position="3073"/>
        <end position="3087"/>
    </location>
</feature>
<keyword evidence="5" id="KW-0812">Transmembrane</keyword>
<feature type="domain" description="EF-hand" evidence="6">
    <location>
        <begin position="1707"/>
        <end position="1742"/>
    </location>
</feature>
<gene>
    <name evidence="7" type="ORF">TrLO_g24</name>
</gene>
<proteinExistence type="inferred from homology"/>
<dbReference type="PROSITE" id="PS50222">
    <property type="entry name" value="EF_HAND_2"/>
    <property type="match status" value="3"/>
</dbReference>
<evidence type="ECO:0000256" key="2">
    <source>
        <dbReference type="ARBA" id="ARBA00022837"/>
    </source>
</evidence>
<feature type="region of interest" description="Disordered" evidence="4">
    <location>
        <begin position="1521"/>
        <end position="1553"/>
    </location>
</feature>
<name>A0A9W7CB02_9STRA</name>
<feature type="domain" description="EF-hand" evidence="6">
    <location>
        <begin position="1230"/>
        <end position="1265"/>
    </location>
</feature>
<reference evidence="8" key="1">
    <citation type="journal article" date="2023" name="Commun. Biol.">
        <title>Genome analysis of Parmales, the sister group of diatoms, reveals the evolutionary specialization of diatoms from phago-mixotrophs to photoautotrophs.</title>
        <authorList>
            <person name="Ban H."/>
            <person name="Sato S."/>
            <person name="Yoshikawa S."/>
            <person name="Yamada K."/>
            <person name="Nakamura Y."/>
            <person name="Ichinomiya M."/>
            <person name="Sato N."/>
            <person name="Blanc-Mathieu R."/>
            <person name="Endo H."/>
            <person name="Kuwata A."/>
            <person name="Ogata H."/>
        </authorList>
    </citation>
    <scope>NUCLEOTIDE SEQUENCE [LARGE SCALE GENOMIC DNA]</scope>
    <source>
        <strain evidence="8">NIES 3700</strain>
    </source>
</reference>
<dbReference type="SUPFAM" id="SSF47473">
    <property type="entry name" value="EF-hand"/>
    <property type="match status" value="1"/>
</dbReference>
<feature type="region of interest" description="Disordered" evidence="4">
    <location>
        <begin position="2858"/>
        <end position="2882"/>
    </location>
</feature>
<dbReference type="SMART" id="SM00054">
    <property type="entry name" value="EFh"/>
    <property type="match status" value="3"/>
</dbReference>
<feature type="compositionally biased region" description="Basic residues" evidence="4">
    <location>
        <begin position="2160"/>
        <end position="2175"/>
    </location>
</feature>
<keyword evidence="5" id="KW-1133">Transmembrane helix</keyword>
<feature type="compositionally biased region" description="Basic and acidic residues" evidence="4">
    <location>
        <begin position="2873"/>
        <end position="2882"/>
    </location>
</feature>
<comment type="caution">
    <text evidence="7">The sequence shown here is derived from an EMBL/GenBank/DDBJ whole genome shotgun (WGS) entry which is preliminary data.</text>
</comment>
<evidence type="ECO:0000313" key="8">
    <source>
        <dbReference type="Proteomes" id="UP001165122"/>
    </source>
</evidence>
<dbReference type="InterPro" id="IPR002048">
    <property type="entry name" value="EF_hand_dom"/>
</dbReference>
<evidence type="ECO:0000256" key="3">
    <source>
        <dbReference type="SAM" id="Coils"/>
    </source>
</evidence>
<feature type="region of interest" description="Disordered" evidence="4">
    <location>
        <begin position="795"/>
        <end position="859"/>
    </location>
</feature>
<feature type="compositionally biased region" description="Pro residues" evidence="4">
    <location>
        <begin position="989"/>
        <end position="999"/>
    </location>
</feature>
<keyword evidence="5" id="KW-0472">Membrane</keyword>
<sequence length="3534" mass="392685">MSLSSYLTALIPLPPPLLSYILLAFLLSLLLLSLTLSVLSKLLPKYVPKETAEVESISVGVWSGVVVKEIKILDTELILKMLNLTFPSIGVHSPDCLTYSPPDISSLNIKTLSLNLTLLPTSIPLKGLKFPFLLPSISLKLSGLQAVGRKVYEKDTSYIYDLKCQYEFLTSLGKQEADTVTQLCREYVDSNVKVNETLKKALPSIISCLEIELKDFSLICVGGKSNKIGNIRSRSSSPSKSSPTPSIQPTYRSDQNFNHLGMFSLKGLKINSNAEGLGTTNILIEDLSYEVGSLEEEREEGSSPKKDGRCSPTPTTKTTSSTNSLTLTFCSKFGSEKLTYTLSPVIEPISANVVLKDTVGNLVNKGLQFDKDFIDSKHVYGIDISTVKLNVDNEDFFIGLGFLDDWISERSEFNIFLSNMIKSSMESLNYVQFLAPIYHEFFEDTDKTWEIKGREVCVERFGRMDEEDSILYRNCFKTVEEWGGKKEEEEQKKIHTELCNALEKRMVFEEIMELRRIACPQIFTMKGRSKRLHDYCCFWGHRILSSSGNYGKLKSMTLEDSLTFDDNDISQPNFPPPQFPLPPDLPAPRLHSNDATILISYIRETYRAVSPKTTINLKFTRVILTILDCVSPESKLDSRLTLKDLKLDITLQSPCTQLDILNRSTMSLGLTCLDVCFKPEERGEISKNVPLMNDGSACSLLHRLEDERYRDTRIVDEEGGKREETVIQPMVYFEMENSLEEGLEDSNGRSDIKLGLRDVIVVMLPTQLFVAVSSLGVIGECPVLAGGNDLEEEMKESLGESVFSDDESDGTVDSISIHSLEVNSKKRSDSRDSRNEDDSESEESEEEDSSIDSECMGGSIGSNANVTFANTPTSVKGDLEIIDEAVVQDDAPILDTPSRKSKNLSKFFGEDVPTPTNQTPSNLTLTVNTNHNNDDAQDDLQFMSPLTQQNDLSLDDSLDDTLDPLSPPSNLTPTQRHSLKSPRPKASRSPPPPPPPPPTKTNGTLLKGASCSYSISIHNLSIALLLDEKVLDAGIIDMNLSNLNIRFKSNPTKEEARVETGRITARGCRLSGSTFRTNVPLKLTHLPFKSAVAIGPIVIVYTGEGSKPHTVDILDSARHTFEDQHSVLSPQSLRSFGSRSSNDVENNFEAVADNAIRVKIVGTVFVSLHVGVEYMHLNLTPSLNAIFAGCINTLGETFKTDEEELKRLEKERLKVLDEREAEKEKKYIKSQQLALKTIWNKIDEDGSDNLDQDEVKKVVVQLLQKTASKKRTKYKTGQSNQITNKELNRELTVFMSIVDANMDNSISYKELEEAMLLMTQAKKKAVDSSRHGIVYFSNLKEYNSSIIVHDITGKDDPEEFDPPMKWVNKNGIKEFFAFYTYECGTTRQSLCRQDVKVVQRKLVRLLQNFKFAKFCWERLVQPSLRGSNYQVAVWFLDDDCQCNYNSGAIDVLASHVHLSTIKQLTPVREIYRYDTNIEAGVNKLTITAGNALLFSKSLINVGVDGTRAICKLVFTPDEEGLNVSTESDERDRDSNKAKEPNSPTSSPDEGTEYGLDLHLETTVGMQYLNSTHDVMATLIEPWSIFLNAGYSMDAQASVQADDFEEGGKEAESHGQRYSFDLLCPEILKIDFTPNAIKTLTILNDMMKVTPEVFEKLSADRALEELEDLWFSVDETMSENLNRQQVLPIVTKFFGTSIAGVDGMTAAETDEMVTTFINIVDVDKDGLIRYEELEEAVQAHKMSAKSIFENSSLIRIENAIGLDFHFGSIAHLTGSVGGEDTQEYELCKVGDTKPLKLGKDFLQRKRSRFFRDTDMLALKFENETFDSLNELKISAFQKIIVPLRASAGHQQDLVSASRFSPALVMAPMTDPLETVTMQVRSCFVLETQVPIEIQIFQVNGDSSNSRAGGHHHQNKTKNRVESKIQDLFAKSSLVFSLTMKEAGERAAIPLNCLISSKLHLLRVKDLGQDKFRTPILLDREFLWNLSNLKEVNNLHRTMGIRVARTRLNCQKGHSSAHRRTLQEKIDFSQNPVQEGRARFAAEKAKRVRAKANASNRNLGLGEESPTHSATSRQHTQKAWDTTLFILPSVVISNSLPFSVNFRCRQKLQGEEKDAHSRSNHHKQLLGEMYGSKHEVTLAGKRKSSSDKKAERRNSMVGKILSKTRHTKNKVFKKRRSSSAGGGQTNHYSTSRANYVPFRMEGKVAKGSEFKLTGVDMGEALLIQICKDGDGRWSPEIELHVSNFLKGSQTLSPVRGTLSNWNVSFTISGVTTPTQIHRVSLFSPYWIVNRTGCALSYMVSGMEEDIADTALGGLPVLTDSVTSGPIGNLGNLDGSCVSCIPSQGVYLDVLNDYWRSDMNGNLVCNSPFLTRDGEVEVEYSDKVGMDNVGQEGEISCGDLTFGVSVETLTGIFHESNMVMFSPRFFVRNRLSVPINLISIKGKKESLKGAFLSNDWDAGVFSRTDMIVGPGEAAVIYVFEHVGHGGGLHVGNHSERLVCFRTVDPYTREKKKKVHLVPVDTLTSHYFSESSTYQSVDTILSSKNTKNGASTVVTIEDCSDKPPYRLENRSCDHSLLVIQDDPDATPLFLEPLTWCNYAYDNPHGNLRIKAAVVNTKSGYGLPAGAIEGRDDQCVRVNPNRVKKMPNLFSMRRSSIASLPNDGMGGGLDNSGISAGTATSNYSAASNGGGVGTLVDSEVFTQDPEQCKRVLSSRHSKSYCIDKVGRRKNLPCPRPSRKKDSKEHDLNRQDLIFVEVRILHGSKVVSFNDSIYRINQSKLGMLKSGGAWRNIHANLRLEGVMINLIDEEPKELLSIVLKEFLALKEEGDITFTLRLRHVQIDNMLDGARYPIVLQPSSQGLVDEREKTKTADAGKGGRNGDEGLEGKDGHYWQQEEEKPIPVFELNCSYIPLTNMVWVPLILVHLLPLKCQIDLSYILQLVNVITSAIPETNEGASEEDVAIAYDQVEKKMEVVGKRAARLEGRDRSASTIDEDMEEGEDEEEVTENFAYVERLLVNETWIELELFLRSEKVKNEEEILEIKEMALAKRKEREQKLLKKAESRPKEWIKEGEGFLPEGDSDDEDDEDEDESNVEALNSFGRSTSSSLSASLLTWLTNIAGSFAHISPTFSFAVLDIPNHFGQLDMLFSNIARHYQSRLLYQSYKLLGSIHLLGDPFSLLNSITTGALKFFTITRDEVLAKGSKGFGGGVKSLLQGVVGGTSKSTTLVLGGAADLISEISGNGQAMDQDAKPGSGPRHVGEGLVKSGVFFGKTLAKGIGGVLENPVKGMRKGPSGFVGGLASGVGGLMATPFVAAFGSAAILTSSIDATTHMFDAVQIDSRCRPRRNFGEWGAVTEKLEVDFMKAIGIRIHTLKFTAIDKKNIARGKNKKKIIIRGCGRKYKLKGKRPETSSREFSGEVHYTVGFNETIVLRASDLQLYNELKVEVWDKSMTKQHPIALTFLKVSELMLELGQFKSKRMNKLKESLSCAVFTTEDVGQADLARSRSKSVQYLKRMRNVSQRNLNVQLGKGAKGSDGEGGG</sequence>
<keyword evidence="2" id="KW-0106">Calcium</keyword>
<dbReference type="GO" id="GO:0006623">
    <property type="term" value="P:protein targeting to vacuole"/>
    <property type="evidence" value="ECO:0007669"/>
    <property type="project" value="TreeGrafter"/>
</dbReference>
<feature type="compositionally biased region" description="Basic and acidic residues" evidence="4">
    <location>
        <begin position="300"/>
        <end position="309"/>
    </location>
</feature>
<feature type="non-terminal residue" evidence="7">
    <location>
        <position position="1"/>
    </location>
</feature>
<feature type="region of interest" description="Disordered" evidence="4">
    <location>
        <begin position="3063"/>
        <end position="3089"/>
    </location>
</feature>
<protein>
    <recommendedName>
        <fullName evidence="6">EF-hand domain-containing protein</fullName>
    </recommendedName>
</protein>
<feature type="compositionally biased region" description="Low complexity" evidence="4">
    <location>
        <begin position="311"/>
        <end position="322"/>
    </location>
</feature>
<feature type="compositionally biased region" description="Basic and acidic residues" evidence="4">
    <location>
        <begin position="823"/>
        <end position="836"/>
    </location>
</feature>
<dbReference type="Gene3D" id="1.10.238.10">
    <property type="entry name" value="EF-hand"/>
    <property type="match status" value="1"/>
</dbReference>
<evidence type="ECO:0000259" key="6">
    <source>
        <dbReference type="PROSITE" id="PS50222"/>
    </source>
</evidence>
<dbReference type="OrthoDB" id="428159at2759"/>
<accession>A0A9W7CB02</accession>
<evidence type="ECO:0000256" key="5">
    <source>
        <dbReference type="SAM" id="Phobius"/>
    </source>
</evidence>
<evidence type="ECO:0000313" key="7">
    <source>
        <dbReference type="EMBL" id="GMI02430.1"/>
    </source>
</evidence>
<dbReference type="InterPro" id="IPR009543">
    <property type="entry name" value="VPS13_VAB"/>
</dbReference>
<dbReference type="PANTHER" id="PTHR16166:SF93">
    <property type="entry name" value="INTERMEMBRANE LIPID TRANSFER PROTEIN VPS13"/>
    <property type="match status" value="1"/>
</dbReference>
<dbReference type="PROSITE" id="PS00018">
    <property type="entry name" value="EF_HAND_1"/>
    <property type="match status" value="2"/>
</dbReference>
<feature type="coiled-coil region" evidence="3">
    <location>
        <begin position="1191"/>
        <end position="1225"/>
    </location>
</feature>